<dbReference type="EMBL" id="CM000131">
    <property type="protein sequence ID" value="EAY99568.1"/>
    <property type="molecule type" value="Genomic_DNA"/>
</dbReference>
<dbReference type="AlphaFoldDB" id="A2Y908"/>
<dbReference type="HOGENOM" id="CLU_2871682_0_0_1"/>
<evidence type="ECO:0000256" key="1">
    <source>
        <dbReference type="SAM" id="MobiDB-lite"/>
    </source>
</evidence>
<accession>A2Y908</accession>
<feature type="region of interest" description="Disordered" evidence="1">
    <location>
        <begin position="1"/>
        <end position="64"/>
    </location>
</feature>
<gene>
    <name evidence="2" type="ORF">OsI_21542</name>
</gene>
<proteinExistence type="predicted"/>
<protein>
    <submittedName>
        <fullName evidence="2">Uncharacterized protein</fullName>
    </submittedName>
</protein>
<evidence type="ECO:0000313" key="3">
    <source>
        <dbReference type="Proteomes" id="UP000007015"/>
    </source>
</evidence>
<keyword evidence="3" id="KW-1185">Reference proteome</keyword>
<organism evidence="2 3">
    <name type="scientific">Oryza sativa subsp. indica</name>
    <name type="common">Rice</name>
    <dbReference type="NCBI Taxonomy" id="39946"/>
    <lineage>
        <taxon>Eukaryota</taxon>
        <taxon>Viridiplantae</taxon>
        <taxon>Streptophyta</taxon>
        <taxon>Embryophyta</taxon>
        <taxon>Tracheophyta</taxon>
        <taxon>Spermatophyta</taxon>
        <taxon>Magnoliopsida</taxon>
        <taxon>Liliopsida</taxon>
        <taxon>Poales</taxon>
        <taxon>Poaceae</taxon>
        <taxon>BOP clade</taxon>
        <taxon>Oryzoideae</taxon>
        <taxon>Oryzeae</taxon>
        <taxon>Oryzinae</taxon>
        <taxon>Oryza</taxon>
        <taxon>Oryza sativa</taxon>
    </lineage>
</organism>
<sequence length="64" mass="7013">MAVVPPELSCHGWEKASDDDGSRALPPRMESKKTATTLEPSCPGREKFGNSGGNGKRERLTRER</sequence>
<feature type="compositionally biased region" description="Basic and acidic residues" evidence="1">
    <location>
        <begin position="12"/>
        <end position="22"/>
    </location>
</feature>
<name>A2Y908_ORYSI</name>
<dbReference type="Gramene" id="BGIOSGA021978-TA">
    <property type="protein sequence ID" value="BGIOSGA021978-PA"/>
    <property type="gene ID" value="BGIOSGA021978"/>
</dbReference>
<evidence type="ECO:0000313" key="2">
    <source>
        <dbReference type="EMBL" id="EAY99568.1"/>
    </source>
</evidence>
<feature type="compositionally biased region" description="Basic and acidic residues" evidence="1">
    <location>
        <begin position="55"/>
        <end position="64"/>
    </location>
</feature>
<reference evidence="2 3" key="1">
    <citation type="journal article" date="2005" name="PLoS Biol.">
        <title>The genomes of Oryza sativa: a history of duplications.</title>
        <authorList>
            <person name="Yu J."/>
            <person name="Wang J."/>
            <person name="Lin W."/>
            <person name="Li S."/>
            <person name="Li H."/>
            <person name="Zhou J."/>
            <person name="Ni P."/>
            <person name="Dong W."/>
            <person name="Hu S."/>
            <person name="Zeng C."/>
            <person name="Zhang J."/>
            <person name="Zhang Y."/>
            <person name="Li R."/>
            <person name="Xu Z."/>
            <person name="Li S."/>
            <person name="Li X."/>
            <person name="Zheng H."/>
            <person name="Cong L."/>
            <person name="Lin L."/>
            <person name="Yin J."/>
            <person name="Geng J."/>
            <person name="Li G."/>
            <person name="Shi J."/>
            <person name="Liu J."/>
            <person name="Lv H."/>
            <person name="Li J."/>
            <person name="Wang J."/>
            <person name="Deng Y."/>
            <person name="Ran L."/>
            <person name="Shi X."/>
            <person name="Wang X."/>
            <person name="Wu Q."/>
            <person name="Li C."/>
            <person name="Ren X."/>
            <person name="Wang J."/>
            <person name="Wang X."/>
            <person name="Li D."/>
            <person name="Liu D."/>
            <person name="Zhang X."/>
            <person name="Ji Z."/>
            <person name="Zhao W."/>
            <person name="Sun Y."/>
            <person name="Zhang Z."/>
            <person name="Bao J."/>
            <person name="Han Y."/>
            <person name="Dong L."/>
            <person name="Ji J."/>
            <person name="Chen P."/>
            <person name="Wu S."/>
            <person name="Liu J."/>
            <person name="Xiao Y."/>
            <person name="Bu D."/>
            <person name="Tan J."/>
            <person name="Yang L."/>
            <person name="Ye C."/>
            <person name="Zhang J."/>
            <person name="Xu J."/>
            <person name="Zhou Y."/>
            <person name="Yu Y."/>
            <person name="Zhang B."/>
            <person name="Zhuang S."/>
            <person name="Wei H."/>
            <person name="Liu B."/>
            <person name="Lei M."/>
            <person name="Yu H."/>
            <person name="Li Y."/>
            <person name="Xu H."/>
            <person name="Wei S."/>
            <person name="He X."/>
            <person name="Fang L."/>
            <person name="Zhang Z."/>
            <person name="Zhang Y."/>
            <person name="Huang X."/>
            <person name="Su Z."/>
            <person name="Tong W."/>
            <person name="Li J."/>
            <person name="Tong Z."/>
            <person name="Li S."/>
            <person name="Ye J."/>
            <person name="Wang L."/>
            <person name="Fang L."/>
            <person name="Lei T."/>
            <person name="Chen C."/>
            <person name="Chen H."/>
            <person name="Xu Z."/>
            <person name="Li H."/>
            <person name="Huang H."/>
            <person name="Zhang F."/>
            <person name="Xu H."/>
            <person name="Li N."/>
            <person name="Zhao C."/>
            <person name="Li S."/>
            <person name="Dong L."/>
            <person name="Huang Y."/>
            <person name="Li L."/>
            <person name="Xi Y."/>
            <person name="Qi Q."/>
            <person name="Li W."/>
            <person name="Zhang B."/>
            <person name="Hu W."/>
            <person name="Zhang Y."/>
            <person name="Tian X."/>
            <person name="Jiao Y."/>
            <person name="Liang X."/>
            <person name="Jin J."/>
            <person name="Gao L."/>
            <person name="Zheng W."/>
            <person name="Hao B."/>
            <person name="Liu S."/>
            <person name="Wang W."/>
            <person name="Yuan L."/>
            <person name="Cao M."/>
            <person name="McDermott J."/>
            <person name="Samudrala R."/>
            <person name="Wang J."/>
            <person name="Wong G.K."/>
            <person name="Yang H."/>
        </authorList>
    </citation>
    <scope>NUCLEOTIDE SEQUENCE [LARGE SCALE GENOMIC DNA]</scope>
    <source>
        <strain evidence="3">cv. 93-11</strain>
    </source>
</reference>
<dbReference type="Proteomes" id="UP000007015">
    <property type="component" value="Chromosome 6"/>
</dbReference>